<feature type="compositionally biased region" description="Polar residues" evidence="1">
    <location>
        <begin position="72"/>
        <end position="86"/>
    </location>
</feature>
<evidence type="ECO:0000259" key="2">
    <source>
        <dbReference type="Pfam" id="PF01590"/>
    </source>
</evidence>
<sequence length="408" mass="45634">MAASSTMKLKFKACTTCMRSFDPFHWRYNCQGCDRSVCRECSCKVGWKKRVCWACLVAARADAEAKHRHSGTTHATSSYVSPTTSQCKADSHTTFSYRIPEEGELSDSDRVATRSRGQSKVDSFLEDGGLRVSGKYDNSNDDLDRYSTRITESISDDLDFNWANPYPKAPLPTDEASRLALVKDLDFERHIAHFDNDAKLSTFVTQSLALVPWASMGGIHLIGEHYVFNLACSGFSSVFEIEQQTLREEAPCSYTQSTPLVVLDTTQDARFRAHPLTIEQNGLSYLSVPIVVTGRQHRREIIGSLDLAGHKPLAATPAPKILRELQATAAMIGYYVERQCMELNMMEIEIESSRGRRKTAPFGKDMNGDVPSKDVFAESMEALWKKTIETSNLMRSTMPAVPAQEYAF</sequence>
<feature type="region of interest" description="Disordered" evidence="1">
    <location>
        <begin position="67"/>
        <end position="86"/>
    </location>
</feature>
<gene>
    <name evidence="3" type="ORF">SPRG_19787</name>
</gene>
<evidence type="ECO:0000313" key="4">
    <source>
        <dbReference type="Proteomes" id="UP000030745"/>
    </source>
</evidence>
<dbReference type="InterPro" id="IPR011011">
    <property type="entry name" value="Znf_FYVE_PHD"/>
</dbReference>
<evidence type="ECO:0000256" key="1">
    <source>
        <dbReference type="SAM" id="MobiDB-lite"/>
    </source>
</evidence>
<dbReference type="Pfam" id="PF01590">
    <property type="entry name" value="GAF"/>
    <property type="match status" value="1"/>
</dbReference>
<accession>A0A067CTY6</accession>
<dbReference type="RefSeq" id="XP_012199040.1">
    <property type="nucleotide sequence ID" value="XM_012343650.1"/>
</dbReference>
<name>A0A067CTY6_SAPPC</name>
<dbReference type="AlphaFoldDB" id="A0A067CTY6"/>
<dbReference type="Proteomes" id="UP000030745">
    <property type="component" value="Unassembled WGS sequence"/>
</dbReference>
<feature type="domain" description="GAF" evidence="2">
    <location>
        <begin position="252"/>
        <end position="312"/>
    </location>
</feature>
<dbReference type="VEuPathDB" id="FungiDB:SPRG_19787"/>
<dbReference type="InterPro" id="IPR003018">
    <property type="entry name" value="GAF"/>
</dbReference>
<dbReference type="OMA" id="GYYVERQ"/>
<evidence type="ECO:0000313" key="3">
    <source>
        <dbReference type="EMBL" id="KDO30232.1"/>
    </source>
</evidence>
<protein>
    <recommendedName>
        <fullName evidence="2">GAF domain-containing protein</fullName>
    </recommendedName>
</protein>
<reference evidence="3 4" key="1">
    <citation type="journal article" date="2013" name="PLoS Genet.">
        <title>Distinctive expansion of potential virulence genes in the genome of the oomycete fish pathogen Saprolegnia parasitica.</title>
        <authorList>
            <person name="Jiang R.H."/>
            <person name="de Bruijn I."/>
            <person name="Haas B.J."/>
            <person name="Belmonte R."/>
            <person name="Lobach L."/>
            <person name="Christie J."/>
            <person name="van den Ackerveken G."/>
            <person name="Bottin A."/>
            <person name="Bulone V."/>
            <person name="Diaz-Moreno S.M."/>
            <person name="Dumas B."/>
            <person name="Fan L."/>
            <person name="Gaulin E."/>
            <person name="Govers F."/>
            <person name="Grenville-Briggs L.J."/>
            <person name="Horner N.R."/>
            <person name="Levin J.Z."/>
            <person name="Mammella M."/>
            <person name="Meijer H.J."/>
            <person name="Morris P."/>
            <person name="Nusbaum C."/>
            <person name="Oome S."/>
            <person name="Phillips A.J."/>
            <person name="van Rooyen D."/>
            <person name="Rzeszutek E."/>
            <person name="Saraiva M."/>
            <person name="Secombes C.J."/>
            <person name="Seidl M.F."/>
            <person name="Snel B."/>
            <person name="Stassen J.H."/>
            <person name="Sykes S."/>
            <person name="Tripathy S."/>
            <person name="van den Berg H."/>
            <person name="Vega-Arreguin J.C."/>
            <person name="Wawra S."/>
            <person name="Young S.K."/>
            <person name="Zeng Q."/>
            <person name="Dieguez-Uribeondo J."/>
            <person name="Russ C."/>
            <person name="Tyler B.M."/>
            <person name="van West P."/>
        </authorList>
    </citation>
    <scope>NUCLEOTIDE SEQUENCE [LARGE SCALE GENOMIC DNA]</scope>
    <source>
        <strain evidence="3 4">CBS 223.65</strain>
    </source>
</reference>
<dbReference type="OrthoDB" id="163492at2759"/>
<proteinExistence type="predicted"/>
<dbReference type="SUPFAM" id="SSF57903">
    <property type="entry name" value="FYVE/PHD zinc finger"/>
    <property type="match status" value="1"/>
</dbReference>
<dbReference type="PANTHER" id="PTHR43102">
    <property type="entry name" value="SLR1143 PROTEIN"/>
    <property type="match status" value="1"/>
</dbReference>
<organism evidence="3 4">
    <name type="scientific">Saprolegnia parasitica (strain CBS 223.65)</name>
    <dbReference type="NCBI Taxonomy" id="695850"/>
    <lineage>
        <taxon>Eukaryota</taxon>
        <taxon>Sar</taxon>
        <taxon>Stramenopiles</taxon>
        <taxon>Oomycota</taxon>
        <taxon>Saprolegniomycetes</taxon>
        <taxon>Saprolegniales</taxon>
        <taxon>Saprolegniaceae</taxon>
        <taxon>Saprolegnia</taxon>
    </lineage>
</organism>
<keyword evidence="4" id="KW-1185">Reference proteome</keyword>
<dbReference type="SUPFAM" id="SSF55781">
    <property type="entry name" value="GAF domain-like"/>
    <property type="match status" value="1"/>
</dbReference>
<dbReference type="KEGG" id="spar:SPRG_19787"/>
<dbReference type="GeneID" id="24141068"/>
<dbReference type="PANTHER" id="PTHR43102:SF2">
    <property type="entry name" value="GAF DOMAIN-CONTAINING PROTEIN"/>
    <property type="match status" value="1"/>
</dbReference>
<dbReference type="EMBL" id="KK583202">
    <property type="protein sequence ID" value="KDO30232.1"/>
    <property type="molecule type" value="Genomic_DNA"/>
</dbReference>